<reference evidence="2 3" key="1">
    <citation type="journal article" date="2014" name="Appl. Environ. Microbiol.">
        <title>Elucidation of insertion elements encoded on plasmids and in vitro construction of shuttle vectors from the toxic cyanobacterium Planktothrix.</title>
        <authorList>
            <person name="Christiansen G."/>
            <person name="Goesmann A."/>
            <person name="Kurmayer R."/>
        </authorList>
    </citation>
    <scope>NUCLEOTIDE SEQUENCE [LARGE SCALE GENOMIC DNA]</scope>
    <source>
        <strain evidence="2 3">NIVA-CYA 126/8</strain>
        <plasmid evidence="2">pPA50</plasmid>
    </source>
</reference>
<keyword evidence="2" id="KW-0614">Plasmid</keyword>
<dbReference type="InterPro" id="IPR044930">
    <property type="entry name" value="Homing_endonuclease_His-Me"/>
</dbReference>
<evidence type="ECO:0000259" key="1">
    <source>
        <dbReference type="Pfam" id="PF13392"/>
    </source>
</evidence>
<dbReference type="Pfam" id="PF13392">
    <property type="entry name" value="HNH_3"/>
    <property type="match status" value="1"/>
</dbReference>
<keyword evidence="3" id="KW-1185">Reference proteome</keyword>
<dbReference type="InterPro" id="IPR003615">
    <property type="entry name" value="HNH_nuc"/>
</dbReference>
<dbReference type="InterPro" id="IPR044925">
    <property type="entry name" value="His-Me_finger_sf"/>
</dbReference>
<evidence type="ECO:0000313" key="3">
    <source>
        <dbReference type="Proteomes" id="UP000027395"/>
    </source>
</evidence>
<feature type="domain" description="HNH nuclease" evidence="1">
    <location>
        <begin position="77"/>
        <end position="118"/>
    </location>
</feature>
<dbReference type="AlphaFoldDB" id="A0A073CMH9"/>
<proteinExistence type="predicted"/>
<sequence length="185" mass="21053">MNLMKFFLTKSMNTITFAGIPGKVIKSSPHDVPKNNSIKQRLEKHIISKDECWLTDLSKDKNGYVYFSIGNATKKGHRISYEIYHGEIPPKMLVCHKCDNPSCVNPEHLFLGTSQDNMADKMTKNRHRVAKGSKHGIAKLSEEEVLEIKRLLSETSLSQKEIAEMFGTIQQNVSAIKLKKTWNHL</sequence>
<dbReference type="EMBL" id="CM002807">
    <property type="protein sequence ID" value="KEI65185.1"/>
    <property type="molecule type" value="Genomic_DNA"/>
</dbReference>
<protein>
    <submittedName>
        <fullName evidence="2">Putative bacteriophage-related protein</fullName>
    </submittedName>
</protein>
<evidence type="ECO:0000313" key="2">
    <source>
        <dbReference type="EMBL" id="KEI65185.1"/>
    </source>
</evidence>
<name>A0A073CMH9_PLAA1</name>
<dbReference type="Proteomes" id="UP000027395">
    <property type="component" value="Plasmid pPA50"/>
</dbReference>
<organism evidence="2 3">
    <name type="scientific">Planktothrix agardhii (strain NIVA-CYA 126/8)</name>
    <dbReference type="NCBI Taxonomy" id="388467"/>
    <lineage>
        <taxon>Bacteria</taxon>
        <taxon>Bacillati</taxon>
        <taxon>Cyanobacteriota</taxon>
        <taxon>Cyanophyceae</taxon>
        <taxon>Oscillatoriophycideae</taxon>
        <taxon>Oscillatoriales</taxon>
        <taxon>Microcoleaceae</taxon>
        <taxon>Planktothrix</taxon>
    </lineage>
</organism>
<dbReference type="HOGENOM" id="CLU_099810_1_0_3"/>
<dbReference type="PATRIC" id="fig|388467.6.peg.4778"/>
<geneLocation type="plasmid" evidence="2 3">
    <name>pPA50</name>
</geneLocation>
<dbReference type="SUPFAM" id="SSF54060">
    <property type="entry name" value="His-Me finger endonucleases"/>
    <property type="match status" value="1"/>
</dbReference>
<dbReference type="GO" id="GO:0004519">
    <property type="term" value="F:endonuclease activity"/>
    <property type="evidence" value="ECO:0007669"/>
    <property type="project" value="InterPro"/>
</dbReference>
<dbReference type="Gene3D" id="3.90.75.10">
    <property type="entry name" value="Homing Intron 3 (I-ppo) Encoded Endonuclease, Chain A"/>
    <property type="match status" value="1"/>
</dbReference>
<gene>
    <name evidence="2" type="ORF">A19Y_7027</name>
</gene>
<accession>A0A073CMH9</accession>